<dbReference type="AlphaFoldDB" id="A0A2Z6Q7T8"/>
<reference evidence="1 2" key="1">
    <citation type="submission" date="2017-11" db="EMBL/GenBank/DDBJ databases">
        <title>The genome of Rhizophagus clarus HR1 reveals common genetic basis of auxotrophy among arbuscular mycorrhizal fungi.</title>
        <authorList>
            <person name="Kobayashi Y."/>
        </authorList>
    </citation>
    <scope>NUCLEOTIDE SEQUENCE [LARGE SCALE GENOMIC DNA]</scope>
    <source>
        <strain evidence="1 2">HR1</strain>
    </source>
</reference>
<keyword evidence="2" id="KW-1185">Reference proteome</keyword>
<comment type="caution">
    <text evidence="1">The sequence shown here is derived from an EMBL/GenBank/DDBJ whole genome shotgun (WGS) entry which is preliminary data.</text>
</comment>
<evidence type="ECO:0000313" key="2">
    <source>
        <dbReference type="Proteomes" id="UP000247702"/>
    </source>
</evidence>
<protein>
    <submittedName>
        <fullName evidence="1">Uncharacterized protein</fullName>
    </submittedName>
</protein>
<name>A0A2Z6Q7T8_9GLOM</name>
<organism evidence="1 2">
    <name type="scientific">Rhizophagus clarus</name>
    <dbReference type="NCBI Taxonomy" id="94130"/>
    <lineage>
        <taxon>Eukaryota</taxon>
        <taxon>Fungi</taxon>
        <taxon>Fungi incertae sedis</taxon>
        <taxon>Mucoromycota</taxon>
        <taxon>Glomeromycotina</taxon>
        <taxon>Glomeromycetes</taxon>
        <taxon>Glomerales</taxon>
        <taxon>Glomeraceae</taxon>
        <taxon>Rhizophagus</taxon>
    </lineage>
</organism>
<dbReference type="EMBL" id="BEXD01000300">
    <property type="protein sequence ID" value="GBB86240.1"/>
    <property type="molecule type" value="Genomic_DNA"/>
</dbReference>
<evidence type="ECO:0000313" key="1">
    <source>
        <dbReference type="EMBL" id="GBB86240.1"/>
    </source>
</evidence>
<gene>
    <name evidence="1" type="ORF">RclHR1_12680006</name>
</gene>
<proteinExistence type="predicted"/>
<dbReference type="Proteomes" id="UP000247702">
    <property type="component" value="Unassembled WGS sequence"/>
</dbReference>
<sequence>MVGVVGRDLLGEGIARGIFEVVADDSIGLGILDDGCDLLNVLDDDVFLREPFFILARRGFSRLISIEGIQGQGWSRSHINRSRSGKYIDIILNEVYNKSVPKPINLRPGYDIEYIRNCYRYHYPGQFKKMVEVEKIYNDLSIISSYETPQQWATQVKNALQALITGGYRSYYYEFCLFASFGQGITKTYYDNYEEREVTIGYQRPNIHNSKMAICFDCWKLVKIPDVKPKKTYFNGWQRYGYEIKPEDLMIHHWDNECFKVNKYIEVHLLARAKSEILCEKFSHQKRVLYPKNTPNTGKLFISSLYVKQPKGTVLRFRDGTEIMVV</sequence>
<accession>A0A2Z6Q7T8</accession>